<dbReference type="SUPFAM" id="SSF51735">
    <property type="entry name" value="NAD(P)-binding Rossmann-fold domains"/>
    <property type="match status" value="1"/>
</dbReference>
<dbReference type="PANTHER" id="PTHR48079">
    <property type="entry name" value="PROTEIN YEEZ"/>
    <property type="match status" value="1"/>
</dbReference>
<dbReference type="Pfam" id="PF01370">
    <property type="entry name" value="Epimerase"/>
    <property type="match status" value="1"/>
</dbReference>
<protein>
    <submittedName>
        <fullName evidence="2">NAD-dependent dehydratase</fullName>
    </submittedName>
</protein>
<comment type="caution">
    <text evidence="2">The sequence shown here is derived from an EMBL/GenBank/DDBJ whole genome shotgun (WGS) entry which is preliminary data.</text>
</comment>
<dbReference type="InterPro" id="IPR036291">
    <property type="entry name" value="NAD(P)-bd_dom_sf"/>
</dbReference>
<proteinExistence type="predicted"/>
<evidence type="ECO:0000259" key="1">
    <source>
        <dbReference type="Pfam" id="PF01370"/>
    </source>
</evidence>
<dbReference type="InterPro" id="IPR051783">
    <property type="entry name" value="NAD(P)-dependent_oxidoreduct"/>
</dbReference>
<dbReference type="EMBL" id="QJRY01000004">
    <property type="protein sequence ID" value="PYB73375.1"/>
    <property type="molecule type" value="Genomic_DNA"/>
</dbReference>
<sequence>MRIFVTGATGFIGSAVIPELLAAGHQVLGLTRSEEGAAKLRSAGVEPHLGALEDPATLTRGAEKADAVIHLAFDHDFSNFQANCQKDTVAIAAIGKALIGSDRPLLITSGVGMGTAVRGELAREDVLDLAHPSPRIASERAGQALLDQGVNVSTMRLSQIHDTKRQGLITFLIDIARAKGRVAYIGDGTTRWSACHVSDTARLFRLALDRAERGSRYHAVTEEAISLRDIAHAIGEALELPVASLSPEQAQEHFGPLIGFAILDMPASSAHTRAALGWNPVGPSLLQDLAALDLS</sequence>
<dbReference type="CDD" id="cd05262">
    <property type="entry name" value="SDR_a7"/>
    <property type="match status" value="1"/>
</dbReference>
<organism evidence="2 3">
    <name type="scientific">Rhizobium wuzhouense</name>
    <dbReference type="NCBI Taxonomy" id="1986026"/>
    <lineage>
        <taxon>Bacteria</taxon>
        <taxon>Pseudomonadati</taxon>
        <taxon>Pseudomonadota</taxon>
        <taxon>Alphaproteobacteria</taxon>
        <taxon>Hyphomicrobiales</taxon>
        <taxon>Rhizobiaceae</taxon>
        <taxon>Rhizobium/Agrobacterium group</taxon>
        <taxon>Rhizobium</taxon>
    </lineage>
</organism>
<dbReference type="Proteomes" id="UP000247536">
    <property type="component" value="Unassembled WGS sequence"/>
</dbReference>
<feature type="domain" description="NAD-dependent epimerase/dehydratase" evidence="1">
    <location>
        <begin position="3"/>
        <end position="73"/>
    </location>
</feature>
<dbReference type="RefSeq" id="WP_110792136.1">
    <property type="nucleotide sequence ID" value="NZ_QJRY01000004.1"/>
</dbReference>
<accession>A0ABX5NR93</accession>
<keyword evidence="3" id="KW-1185">Reference proteome</keyword>
<dbReference type="InterPro" id="IPR001509">
    <property type="entry name" value="Epimerase_deHydtase"/>
</dbReference>
<name>A0ABX5NR93_9HYPH</name>
<evidence type="ECO:0000313" key="2">
    <source>
        <dbReference type="EMBL" id="PYB73375.1"/>
    </source>
</evidence>
<reference evidence="2 3" key="1">
    <citation type="submission" date="2018-06" db="EMBL/GenBank/DDBJ databases">
        <title>Rhizobium wuzhouense sp. nov., isolated from roots of Oryza officinalis.</title>
        <authorList>
            <person name="Yuan T."/>
        </authorList>
    </citation>
    <scope>NUCLEOTIDE SEQUENCE [LARGE SCALE GENOMIC DNA]</scope>
    <source>
        <strain evidence="2 3">W44</strain>
    </source>
</reference>
<evidence type="ECO:0000313" key="3">
    <source>
        <dbReference type="Proteomes" id="UP000247536"/>
    </source>
</evidence>
<gene>
    <name evidence="2" type="ORF">DMY87_13875</name>
</gene>
<dbReference type="Gene3D" id="3.40.50.720">
    <property type="entry name" value="NAD(P)-binding Rossmann-like Domain"/>
    <property type="match status" value="1"/>
</dbReference>
<dbReference type="PANTHER" id="PTHR48079:SF9">
    <property type="entry name" value="PUTATIVE-RELATED"/>
    <property type="match status" value="1"/>
</dbReference>